<dbReference type="Proteomes" id="UP000046393">
    <property type="component" value="Unplaced"/>
</dbReference>
<evidence type="ECO:0000313" key="2">
    <source>
        <dbReference type="WBParaSite" id="SMUV_0000723001-mRNA-1"/>
    </source>
</evidence>
<evidence type="ECO:0000313" key="1">
    <source>
        <dbReference type="Proteomes" id="UP000046393"/>
    </source>
</evidence>
<protein>
    <submittedName>
        <fullName evidence="2">ATE_N domain-containing protein</fullName>
    </submittedName>
</protein>
<keyword evidence="1" id="KW-1185">Reference proteome</keyword>
<proteinExistence type="predicted"/>
<accession>A0A0N5AR91</accession>
<dbReference type="WBParaSite" id="SMUV_0000723001-mRNA-1">
    <property type="protein sequence ID" value="SMUV_0000723001-mRNA-1"/>
    <property type="gene ID" value="SMUV_0000723001"/>
</dbReference>
<name>A0A0N5AR91_9BILA</name>
<organism evidence="1 2">
    <name type="scientific">Syphacia muris</name>
    <dbReference type="NCBI Taxonomy" id="451379"/>
    <lineage>
        <taxon>Eukaryota</taxon>
        <taxon>Metazoa</taxon>
        <taxon>Ecdysozoa</taxon>
        <taxon>Nematoda</taxon>
        <taxon>Chromadorea</taxon>
        <taxon>Rhabditida</taxon>
        <taxon>Spirurina</taxon>
        <taxon>Oxyuridomorpha</taxon>
        <taxon>Oxyuroidea</taxon>
        <taxon>Oxyuridae</taxon>
        <taxon>Syphacia</taxon>
    </lineage>
</organism>
<sequence>MKKAVYSCELFQAGVSDLMRFRRPEDLYQPPFRTILCGTHPIRIQYDADDRAMCNEYFRMNVLGDDSEPL</sequence>
<reference evidence="2" key="1">
    <citation type="submission" date="2017-02" db="UniProtKB">
        <authorList>
            <consortium name="WormBaseParasite"/>
        </authorList>
    </citation>
    <scope>IDENTIFICATION</scope>
</reference>
<dbReference type="AlphaFoldDB" id="A0A0N5AR91"/>